<name>A0ACC0I0V7_9ERIC</name>
<dbReference type="EMBL" id="CM045759">
    <property type="protein sequence ID" value="KAI8019428.1"/>
    <property type="molecule type" value="Genomic_DNA"/>
</dbReference>
<gene>
    <name evidence="1" type="ORF">LOK49_LG04G03756</name>
</gene>
<evidence type="ECO:0000313" key="1">
    <source>
        <dbReference type="EMBL" id="KAI8019428.1"/>
    </source>
</evidence>
<dbReference type="Proteomes" id="UP001060215">
    <property type="component" value="Chromosome 2"/>
</dbReference>
<keyword evidence="2" id="KW-1185">Reference proteome</keyword>
<reference evidence="1 2" key="1">
    <citation type="journal article" date="2022" name="Plant J.">
        <title>Chromosome-level genome of Camellia lanceoleosa provides a valuable resource for understanding genome evolution and self-incompatibility.</title>
        <authorList>
            <person name="Gong W."/>
            <person name="Xiao S."/>
            <person name="Wang L."/>
            <person name="Liao Z."/>
            <person name="Chang Y."/>
            <person name="Mo W."/>
            <person name="Hu G."/>
            <person name="Li W."/>
            <person name="Zhao G."/>
            <person name="Zhu H."/>
            <person name="Hu X."/>
            <person name="Ji K."/>
            <person name="Xiang X."/>
            <person name="Song Q."/>
            <person name="Yuan D."/>
            <person name="Jin S."/>
            <person name="Zhang L."/>
        </authorList>
    </citation>
    <scope>NUCLEOTIDE SEQUENCE [LARGE SCALE GENOMIC DNA]</scope>
    <source>
        <strain evidence="1">SQ_2022a</strain>
    </source>
</reference>
<sequence>MASSPCTPHIVLFPFMSKGHTIPILHLARLLLHRNATVTIFTTPTNHPFISASLANTNASIIDLPFPENIDELPTGVESTEKLPSMSLFVPFANATKHIQPDLEKALEALSNVTCLISDFLGWTLESRTKFGNPRLVSYGGATTPCVCTEKWRESPTFRTRVDDEILTA</sequence>
<protein>
    <submittedName>
        <fullName evidence="1">UDP-glycosyltransferase 90A1</fullName>
    </submittedName>
</protein>
<accession>A0ACC0I0V7</accession>
<proteinExistence type="predicted"/>
<organism evidence="1 2">
    <name type="scientific">Camellia lanceoleosa</name>
    <dbReference type="NCBI Taxonomy" id="1840588"/>
    <lineage>
        <taxon>Eukaryota</taxon>
        <taxon>Viridiplantae</taxon>
        <taxon>Streptophyta</taxon>
        <taxon>Embryophyta</taxon>
        <taxon>Tracheophyta</taxon>
        <taxon>Spermatophyta</taxon>
        <taxon>Magnoliopsida</taxon>
        <taxon>eudicotyledons</taxon>
        <taxon>Gunneridae</taxon>
        <taxon>Pentapetalae</taxon>
        <taxon>asterids</taxon>
        <taxon>Ericales</taxon>
        <taxon>Theaceae</taxon>
        <taxon>Camellia</taxon>
    </lineage>
</organism>
<evidence type="ECO:0000313" key="2">
    <source>
        <dbReference type="Proteomes" id="UP001060215"/>
    </source>
</evidence>
<comment type="caution">
    <text evidence="1">The sequence shown here is derived from an EMBL/GenBank/DDBJ whole genome shotgun (WGS) entry which is preliminary data.</text>
</comment>